<sequence length="268" mass="30021">MAEHPNIFLKKTFVAITGASRGLGKSIALQFGAKFPPNSAMVLMDVLPMDSVKSEVLSVAPTINVLVRHFDQGILEDKYYFKGIFTRLLQENTFSQNDFEQYMVIHNCATLCDVSKRSLELSDSTSVRKYFDINLTGMILLNSSFFQTFSDSTKSRVIVNMTSAHTSTPTASVHLYCAGKAARDMYMRVLAEEEPSLRILTFAPGSADTEMPKQAERLSFNKSIVDRIKKTRANGKMTLPDTPVAKLVQILEENKFENAVYVESDKIF</sequence>
<evidence type="ECO:0000256" key="2">
    <source>
        <dbReference type="ARBA" id="ARBA00022490"/>
    </source>
</evidence>
<dbReference type="GO" id="GO:0005737">
    <property type="term" value="C:cytoplasm"/>
    <property type="evidence" value="ECO:0007669"/>
    <property type="project" value="UniProtKB-SubCell"/>
</dbReference>
<keyword evidence="4" id="KW-0560">Oxidoreductase</keyword>
<dbReference type="SUPFAM" id="SSF51735">
    <property type="entry name" value="NAD(P)-binding Rossmann-fold domains"/>
    <property type="match status" value="1"/>
</dbReference>
<dbReference type="InterPro" id="IPR002347">
    <property type="entry name" value="SDR_fam"/>
</dbReference>
<protein>
    <submittedName>
        <fullName evidence="5">Sepiapterin reductase</fullName>
    </submittedName>
</protein>
<evidence type="ECO:0000256" key="3">
    <source>
        <dbReference type="ARBA" id="ARBA00022857"/>
    </source>
</evidence>
<dbReference type="EMBL" id="NEDP02005515">
    <property type="protein sequence ID" value="OWF39688.1"/>
    <property type="molecule type" value="Genomic_DNA"/>
</dbReference>
<gene>
    <name evidence="5" type="ORF">KP79_PYT19106</name>
</gene>
<dbReference type="InterPro" id="IPR051721">
    <property type="entry name" value="Biopterin_syn/organic_redct"/>
</dbReference>
<name>A0A210PT71_MIZYE</name>
<dbReference type="GO" id="GO:0006729">
    <property type="term" value="P:tetrahydrobiopterin biosynthetic process"/>
    <property type="evidence" value="ECO:0007669"/>
    <property type="project" value="TreeGrafter"/>
</dbReference>
<dbReference type="PANTHER" id="PTHR44085:SF2">
    <property type="entry name" value="SEPIAPTERIN REDUCTASE"/>
    <property type="match status" value="1"/>
</dbReference>
<dbReference type="Gene3D" id="3.40.50.720">
    <property type="entry name" value="NAD(P)-binding Rossmann-like Domain"/>
    <property type="match status" value="1"/>
</dbReference>
<evidence type="ECO:0000313" key="6">
    <source>
        <dbReference type="Proteomes" id="UP000242188"/>
    </source>
</evidence>
<comment type="caution">
    <text evidence="5">The sequence shown here is derived from an EMBL/GenBank/DDBJ whole genome shotgun (WGS) entry which is preliminary data.</text>
</comment>
<dbReference type="AlphaFoldDB" id="A0A210PT71"/>
<keyword evidence="6" id="KW-1185">Reference proteome</keyword>
<dbReference type="PRINTS" id="PR00081">
    <property type="entry name" value="GDHRDH"/>
</dbReference>
<comment type="subcellular location">
    <subcellularLocation>
        <location evidence="1">Cytoplasm</location>
    </subcellularLocation>
</comment>
<dbReference type="Proteomes" id="UP000242188">
    <property type="component" value="Unassembled WGS sequence"/>
</dbReference>
<keyword evidence="3" id="KW-0521">NADP</keyword>
<evidence type="ECO:0000256" key="1">
    <source>
        <dbReference type="ARBA" id="ARBA00004496"/>
    </source>
</evidence>
<dbReference type="PANTHER" id="PTHR44085">
    <property type="entry name" value="SEPIAPTERIN REDUCTASE"/>
    <property type="match status" value="1"/>
</dbReference>
<accession>A0A210PT71</accession>
<dbReference type="OrthoDB" id="153074at2759"/>
<dbReference type="Pfam" id="PF00106">
    <property type="entry name" value="adh_short"/>
    <property type="match status" value="1"/>
</dbReference>
<dbReference type="STRING" id="6573.A0A210PT71"/>
<evidence type="ECO:0000256" key="4">
    <source>
        <dbReference type="ARBA" id="ARBA00023002"/>
    </source>
</evidence>
<organism evidence="5 6">
    <name type="scientific">Mizuhopecten yessoensis</name>
    <name type="common">Japanese scallop</name>
    <name type="synonym">Patinopecten yessoensis</name>
    <dbReference type="NCBI Taxonomy" id="6573"/>
    <lineage>
        <taxon>Eukaryota</taxon>
        <taxon>Metazoa</taxon>
        <taxon>Spiralia</taxon>
        <taxon>Lophotrochozoa</taxon>
        <taxon>Mollusca</taxon>
        <taxon>Bivalvia</taxon>
        <taxon>Autobranchia</taxon>
        <taxon>Pteriomorphia</taxon>
        <taxon>Pectinida</taxon>
        <taxon>Pectinoidea</taxon>
        <taxon>Pectinidae</taxon>
        <taxon>Mizuhopecten</taxon>
    </lineage>
</organism>
<reference evidence="5 6" key="1">
    <citation type="journal article" date="2017" name="Nat. Ecol. Evol.">
        <title>Scallop genome provides insights into evolution of bilaterian karyotype and development.</title>
        <authorList>
            <person name="Wang S."/>
            <person name="Zhang J."/>
            <person name="Jiao W."/>
            <person name="Li J."/>
            <person name="Xun X."/>
            <person name="Sun Y."/>
            <person name="Guo X."/>
            <person name="Huan P."/>
            <person name="Dong B."/>
            <person name="Zhang L."/>
            <person name="Hu X."/>
            <person name="Sun X."/>
            <person name="Wang J."/>
            <person name="Zhao C."/>
            <person name="Wang Y."/>
            <person name="Wang D."/>
            <person name="Huang X."/>
            <person name="Wang R."/>
            <person name="Lv J."/>
            <person name="Li Y."/>
            <person name="Zhang Z."/>
            <person name="Liu B."/>
            <person name="Lu W."/>
            <person name="Hui Y."/>
            <person name="Liang J."/>
            <person name="Zhou Z."/>
            <person name="Hou R."/>
            <person name="Li X."/>
            <person name="Liu Y."/>
            <person name="Li H."/>
            <person name="Ning X."/>
            <person name="Lin Y."/>
            <person name="Zhao L."/>
            <person name="Xing Q."/>
            <person name="Dou J."/>
            <person name="Li Y."/>
            <person name="Mao J."/>
            <person name="Guo H."/>
            <person name="Dou H."/>
            <person name="Li T."/>
            <person name="Mu C."/>
            <person name="Jiang W."/>
            <person name="Fu Q."/>
            <person name="Fu X."/>
            <person name="Miao Y."/>
            <person name="Liu J."/>
            <person name="Yu Q."/>
            <person name="Li R."/>
            <person name="Liao H."/>
            <person name="Li X."/>
            <person name="Kong Y."/>
            <person name="Jiang Z."/>
            <person name="Chourrout D."/>
            <person name="Li R."/>
            <person name="Bao Z."/>
        </authorList>
    </citation>
    <scope>NUCLEOTIDE SEQUENCE [LARGE SCALE GENOMIC DNA]</scope>
    <source>
        <strain evidence="5 6">PY_sf001</strain>
    </source>
</reference>
<dbReference type="InterPro" id="IPR036291">
    <property type="entry name" value="NAD(P)-bd_dom_sf"/>
</dbReference>
<keyword evidence="2" id="KW-0963">Cytoplasm</keyword>
<proteinExistence type="predicted"/>
<evidence type="ECO:0000313" key="5">
    <source>
        <dbReference type="EMBL" id="OWF39688.1"/>
    </source>
</evidence>
<dbReference type="GO" id="GO:0004757">
    <property type="term" value="F:sepiapterin reductase (NADP+) activity"/>
    <property type="evidence" value="ECO:0007669"/>
    <property type="project" value="TreeGrafter"/>
</dbReference>